<dbReference type="InterPro" id="IPR001841">
    <property type="entry name" value="Znf_RING"/>
</dbReference>
<dbReference type="SMART" id="SM00184">
    <property type="entry name" value="RING"/>
    <property type="match status" value="1"/>
</dbReference>
<dbReference type="OrthoDB" id="1305878at2759"/>
<evidence type="ECO:0000256" key="4">
    <source>
        <dbReference type="PROSITE-ProRule" id="PRU00175"/>
    </source>
</evidence>
<dbReference type="Pfam" id="PF00097">
    <property type="entry name" value="zf-C3HC4"/>
    <property type="match status" value="1"/>
</dbReference>
<evidence type="ECO:0000313" key="7">
    <source>
        <dbReference type="EMBL" id="KAG2433839.1"/>
    </source>
</evidence>
<dbReference type="PANTHER" id="PTHR46293">
    <property type="entry name" value="E3 UBIQUITIN PROTEIN LIGASE DRIP1"/>
    <property type="match status" value="1"/>
</dbReference>
<evidence type="ECO:0000256" key="3">
    <source>
        <dbReference type="ARBA" id="ARBA00022833"/>
    </source>
</evidence>
<dbReference type="InterPro" id="IPR044807">
    <property type="entry name" value="DRIP1-like"/>
</dbReference>
<feature type="domain" description="RING-type" evidence="6">
    <location>
        <begin position="83"/>
        <end position="123"/>
    </location>
</feature>
<gene>
    <name evidence="7" type="ORF">HXX76_008195</name>
</gene>
<dbReference type="InterPro" id="IPR018957">
    <property type="entry name" value="Znf_C3HC4_RING-type"/>
</dbReference>
<keyword evidence="8" id="KW-1185">Reference proteome</keyword>
<feature type="region of interest" description="Disordered" evidence="5">
    <location>
        <begin position="1"/>
        <end position="54"/>
    </location>
</feature>
<dbReference type="PROSITE" id="PS00518">
    <property type="entry name" value="ZF_RING_1"/>
    <property type="match status" value="1"/>
</dbReference>
<dbReference type="Gene3D" id="3.30.40.10">
    <property type="entry name" value="Zinc/RING finger domain, C3HC4 (zinc finger)"/>
    <property type="match status" value="1"/>
</dbReference>
<dbReference type="SUPFAM" id="SSF57850">
    <property type="entry name" value="RING/U-box"/>
    <property type="match status" value="1"/>
</dbReference>
<proteinExistence type="predicted"/>
<dbReference type="EMBL" id="JAEHOC010000018">
    <property type="protein sequence ID" value="KAG2433839.1"/>
    <property type="molecule type" value="Genomic_DNA"/>
</dbReference>
<sequence>MSTDKTAENSEIPRPESGSPAPDNKRRRKGQTPKPVAGPDDGGGGDGHGGAGGAEVIPQARATLDPDDFQDRPAAPLARELSCALCGELLKEAMTALECGHTYCYDCIEARVDIGGNHNVCPVPGCGAVLGPSPFDHHRLVYDSLLDGLVAKIFPRPALDAALSKRRMEREAAVREARAAVNGCGGLGSLKSPTGGGVARPTHSASPFSAGAGSGHDKSAAEGTGASGRVSGRCGGRQQVAVDMEEDESTTGHDEADASGGRRLRSPASAARGCRGSGSSRQRGAGR</sequence>
<evidence type="ECO:0000256" key="2">
    <source>
        <dbReference type="ARBA" id="ARBA00022771"/>
    </source>
</evidence>
<organism evidence="7 8">
    <name type="scientific">Chlamydomonas incerta</name>
    <dbReference type="NCBI Taxonomy" id="51695"/>
    <lineage>
        <taxon>Eukaryota</taxon>
        <taxon>Viridiplantae</taxon>
        <taxon>Chlorophyta</taxon>
        <taxon>core chlorophytes</taxon>
        <taxon>Chlorophyceae</taxon>
        <taxon>CS clade</taxon>
        <taxon>Chlamydomonadales</taxon>
        <taxon>Chlamydomonadaceae</taxon>
        <taxon>Chlamydomonas</taxon>
    </lineage>
</organism>
<keyword evidence="2 4" id="KW-0863">Zinc-finger</keyword>
<name>A0A835SV88_CHLIN</name>
<dbReference type="AlphaFoldDB" id="A0A835SV88"/>
<dbReference type="Proteomes" id="UP000650467">
    <property type="component" value="Unassembled WGS sequence"/>
</dbReference>
<evidence type="ECO:0000259" key="6">
    <source>
        <dbReference type="PROSITE" id="PS50089"/>
    </source>
</evidence>
<feature type="compositionally biased region" description="Gly residues" evidence="5">
    <location>
        <begin position="40"/>
        <end position="53"/>
    </location>
</feature>
<accession>A0A835SV88</accession>
<feature type="region of interest" description="Disordered" evidence="5">
    <location>
        <begin position="192"/>
        <end position="287"/>
    </location>
</feature>
<evidence type="ECO:0000256" key="5">
    <source>
        <dbReference type="SAM" id="MobiDB-lite"/>
    </source>
</evidence>
<protein>
    <recommendedName>
        <fullName evidence="6">RING-type domain-containing protein</fullName>
    </recommendedName>
</protein>
<dbReference type="GO" id="GO:0004842">
    <property type="term" value="F:ubiquitin-protein transferase activity"/>
    <property type="evidence" value="ECO:0007669"/>
    <property type="project" value="InterPro"/>
</dbReference>
<feature type="compositionally biased region" description="Low complexity" evidence="5">
    <location>
        <begin position="266"/>
        <end position="287"/>
    </location>
</feature>
<evidence type="ECO:0000256" key="1">
    <source>
        <dbReference type="ARBA" id="ARBA00022723"/>
    </source>
</evidence>
<evidence type="ECO:0000313" key="8">
    <source>
        <dbReference type="Proteomes" id="UP000650467"/>
    </source>
</evidence>
<dbReference type="InterPro" id="IPR013083">
    <property type="entry name" value="Znf_RING/FYVE/PHD"/>
</dbReference>
<reference evidence="7" key="1">
    <citation type="journal article" date="2020" name="bioRxiv">
        <title>Comparative genomics of Chlamydomonas.</title>
        <authorList>
            <person name="Craig R.J."/>
            <person name="Hasan A.R."/>
            <person name="Ness R.W."/>
            <person name="Keightley P.D."/>
        </authorList>
    </citation>
    <scope>NUCLEOTIDE SEQUENCE</scope>
    <source>
        <strain evidence="7">SAG 7.73</strain>
    </source>
</reference>
<dbReference type="GO" id="GO:0008270">
    <property type="term" value="F:zinc ion binding"/>
    <property type="evidence" value="ECO:0007669"/>
    <property type="project" value="UniProtKB-KW"/>
</dbReference>
<comment type="caution">
    <text evidence="7">The sequence shown here is derived from an EMBL/GenBank/DDBJ whole genome shotgun (WGS) entry which is preliminary data.</text>
</comment>
<dbReference type="PANTHER" id="PTHR46293:SF14">
    <property type="match status" value="1"/>
</dbReference>
<keyword evidence="3" id="KW-0862">Zinc</keyword>
<keyword evidence="1" id="KW-0479">Metal-binding</keyword>
<dbReference type="InterPro" id="IPR017907">
    <property type="entry name" value="Znf_RING_CS"/>
</dbReference>
<feature type="compositionally biased region" description="Basic and acidic residues" evidence="5">
    <location>
        <begin position="1"/>
        <end position="14"/>
    </location>
</feature>
<dbReference type="PROSITE" id="PS50089">
    <property type="entry name" value="ZF_RING_2"/>
    <property type="match status" value="1"/>
</dbReference>